<feature type="transmembrane region" description="Helical" evidence="7">
    <location>
        <begin position="192"/>
        <end position="213"/>
    </location>
</feature>
<protein>
    <submittedName>
        <fullName evidence="9">Sugar ABC transporter permease</fullName>
    </submittedName>
</protein>
<evidence type="ECO:0000256" key="4">
    <source>
        <dbReference type="ARBA" id="ARBA00022692"/>
    </source>
</evidence>
<keyword evidence="2 7" id="KW-0813">Transport</keyword>
<keyword evidence="10" id="KW-1185">Reference proteome</keyword>
<feature type="transmembrane region" description="Helical" evidence="7">
    <location>
        <begin position="250"/>
        <end position="272"/>
    </location>
</feature>
<dbReference type="PROSITE" id="PS50928">
    <property type="entry name" value="ABC_TM1"/>
    <property type="match status" value="1"/>
</dbReference>
<dbReference type="CDD" id="cd06261">
    <property type="entry name" value="TM_PBP2"/>
    <property type="match status" value="1"/>
</dbReference>
<accession>A0ABU5N7R5</accession>
<evidence type="ECO:0000259" key="8">
    <source>
        <dbReference type="PROSITE" id="PS50928"/>
    </source>
</evidence>
<feature type="transmembrane region" description="Helical" evidence="7">
    <location>
        <begin position="92"/>
        <end position="112"/>
    </location>
</feature>
<dbReference type="InterPro" id="IPR051393">
    <property type="entry name" value="ABC_transporter_permease"/>
</dbReference>
<comment type="subcellular location">
    <subcellularLocation>
        <location evidence="1 7">Cell membrane</location>
        <topology evidence="1 7">Multi-pass membrane protein</topology>
    </subcellularLocation>
</comment>
<gene>
    <name evidence="9" type="ORF">R2Q92_09415</name>
</gene>
<dbReference type="InterPro" id="IPR000515">
    <property type="entry name" value="MetI-like"/>
</dbReference>
<dbReference type="RefSeq" id="WP_194424554.1">
    <property type="nucleotide sequence ID" value="NZ_BAAAPT010000002.1"/>
</dbReference>
<feature type="domain" description="ABC transmembrane type-1" evidence="8">
    <location>
        <begin position="55"/>
        <end position="269"/>
    </location>
</feature>
<evidence type="ECO:0000313" key="10">
    <source>
        <dbReference type="Proteomes" id="UP001291912"/>
    </source>
</evidence>
<dbReference type="PANTHER" id="PTHR30193:SF41">
    <property type="entry name" value="DIACETYLCHITOBIOSE UPTAKE SYSTEM PERMEASE PROTEIN NGCF"/>
    <property type="match status" value="1"/>
</dbReference>
<keyword evidence="3" id="KW-1003">Cell membrane</keyword>
<dbReference type="Proteomes" id="UP001291912">
    <property type="component" value="Unassembled WGS sequence"/>
</dbReference>
<proteinExistence type="inferred from homology"/>
<reference evidence="9 10" key="1">
    <citation type="submission" date="2023-10" db="EMBL/GenBank/DDBJ databases">
        <title>Microbacterium xanthum sp. nov., isolated from seaweed.</title>
        <authorList>
            <person name="Lee S.D."/>
        </authorList>
    </citation>
    <scope>NUCLEOTIDE SEQUENCE [LARGE SCALE GENOMIC DNA]</scope>
    <source>
        <strain evidence="9 10">KCTC 19124</strain>
    </source>
</reference>
<evidence type="ECO:0000256" key="3">
    <source>
        <dbReference type="ARBA" id="ARBA00022475"/>
    </source>
</evidence>
<dbReference type="Gene3D" id="1.10.3720.10">
    <property type="entry name" value="MetI-like"/>
    <property type="match status" value="1"/>
</dbReference>
<dbReference type="PANTHER" id="PTHR30193">
    <property type="entry name" value="ABC TRANSPORTER PERMEASE PROTEIN"/>
    <property type="match status" value="1"/>
</dbReference>
<sequence>MATPAVILLVMFLLWPIVVAGQYSVTRASGFGDQSFVGLDNYTRGLQDPELLAAIVRNIIFAGVVVAVSVLVGFALSYLLMIGVRGWRPLQIVLMVPYILPVVVTALMWRFILEPNSGLANTVLRGIGLDSLAGPWLTSETTALATVSVVQIWVTVPFAMLLIFGGMVSLPGEVLEAAEIDGAGHLTRMFKVVLPMVWPTIVMVVFVLAIMLFRSFDLVYLLTQGGPINSTTIATLYVFKQGFINNEYGYANALGVIVGLLLVVLAVLPQVWSRLQRRRTERAERRQAAEVESV</sequence>
<name>A0ABU5N7R5_9MICO</name>
<evidence type="ECO:0000256" key="6">
    <source>
        <dbReference type="ARBA" id="ARBA00023136"/>
    </source>
</evidence>
<evidence type="ECO:0000256" key="7">
    <source>
        <dbReference type="RuleBase" id="RU363032"/>
    </source>
</evidence>
<dbReference type="SUPFAM" id="SSF161098">
    <property type="entry name" value="MetI-like"/>
    <property type="match status" value="1"/>
</dbReference>
<evidence type="ECO:0000313" key="9">
    <source>
        <dbReference type="EMBL" id="MDZ8162060.1"/>
    </source>
</evidence>
<dbReference type="Pfam" id="PF00528">
    <property type="entry name" value="BPD_transp_1"/>
    <property type="match status" value="1"/>
</dbReference>
<keyword evidence="4 7" id="KW-0812">Transmembrane</keyword>
<keyword evidence="6 7" id="KW-0472">Membrane</keyword>
<comment type="caution">
    <text evidence="9">The sequence shown here is derived from an EMBL/GenBank/DDBJ whole genome shotgun (WGS) entry which is preliminary data.</text>
</comment>
<feature type="transmembrane region" description="Helical" evidence="7">
    <location>
        <begin position="59"/>
        <end position="80"/>
    </location>
</feature>
<feature type="transmembrane region" description="Helical" evidence="7">
    <location>
        <begin position="150"/>
        <end position="171"/>
    </location>
</feature>
<comment type="similarity">
    <text evidence="7">Belongs to the binding-protein-dependent transport system permease family.</text>
</comment>
<dbReference type="InterPro" id="IPR035906">
    <property type="entry name" value="MetI-like_sf"/>
</dbReference>
<dbReference type="EMBL" id="JAWJYN010000002">
    <property type="protein sequence ID" value="MDZ8162060.1"/>
    <property type="molecule type" value="Genomic_DNA"/>
</dbReference>
<evidence type="ECO:0000256" key="1">
    <source>
        <dbReference type="ARBA" id="ARBA00004651"/>
    </source>
</evidence>
<keyword evidence="5 7" id="KW-1133">Transmembrane helix</keyword>
<evidence type="ECO:0000256" key="2">
    <source>
        <dbReference type="ARBA" id="ARBA00022448"/>
    </source>
</evidence>
<organism evidence="9 10">
    <name type="scientific">Microbacterium aquimaris</name>
    <dbReference type="NCBI Taxonomy" id="459816"/>
    <lineage>
        <taxon>Bacteria</taxon>
        <taxon>Bacillati</taxon>
        <taxon>Actinomycetota</taxon>
        <taxon>Actinomycetes</taxon>
        <taxon>Micrococcales</taxon>
        <taxon>Microbacteriaceae</taxon>
        <taxon>Microbacterium</taxon>
    </lineage>
</organism>
<evidence type="ECO:0000256" key="5">
    <source>
        <dbReference type="ARBA" id="ARBA00022989"/>
    </source>
</evidence>